<reference evidence="1 2" key="1">
    <citation type="submission" date="2019-05" db="EMBL/GenBank/DDBJ databases">
        <title>Chryseobacterium sp. isolated from King George Island, maritime Antarctica.</title>
        <authorList>
            <person name="Peng X."/>
        </authorList>
    </citation>
    <scope>NUCLEOTIDE SEQUENCE [LARGE SCALE GENOMIC DNA]</scope>
    <source>
        <strain evidence="1 2">7-3A</strain>
    </source>
</reference>
<gene>
    <name evidence="1" type="ORF">Q73A0000_05020</name>
</gene>
<dbReference type="AlphaFoldDB" id="A0A7M2Y8W3"/>
<dbReference type="InterPro" id="IPR011990">
    <property type="entry name" value="TPR-like_helical_dom_sf"/>
</dbReference>
<dbReference type="SMART" id="SM00671">
    <property type="entry name" value="SEL1"/>
    <property type="match status" value="5"/>
</dbReference>
<name>A0A7M2Y8W3_9FLAO</name>
<proteinExistence type="predicted"/>
<dbReference type="InterPro" id="IPR006597">
    <property type="entry name" value="Sel1-like"/>
</dbReference>
<keyword evidence="2" id="KW-1185">Reference proteome</keyword>
<dbReference type="Pfam" id="PF08238">
    <property type="entry name" value="Sel1"/>
    <property type="match status" value="6"/>
</dbReference>
<protein>
    <submittedName>
        <fullName evidence="1">Sel1 repeat family protein</fullName>
    </submittedName>
</protein>
<sequence length="460" mass="53602">MPDKEETQNETEKRIINLTDLALYTDTPFESDITDSMLELSHLYENGVAGELEADKEKAHYWTELYTKKKVNNLSERALENDNLLAMLELAELYDNKLAGEKEEDEKEDQANYWRSLYNEKNGDYQLGNRREHEATYAERFPFLAKDAIKGNTESMVKLGLMYRDSIVGQINYWNASDVVELFEKTMAGDVQSMHSLGEMYFYGQNVKEDEVKGYHWLKKAADLDYVPSILQLAELQNSGIEIEKENHTIKELFIKAAQLGSDEAKRCLVVICHEDKNEEEKEKWLQEILQTTDSEVMKAIGYFYYNGDIVEKDHNKAIQWFEKAAENGNFMVMNTLANIYKNGKGNIKKDVEKGEYWNDRHWDFEIDYSEINKFHLPKENFNKAMYWFKRAAAENNVDAIFNVGLLYDNAVNWGGDFMCDESCMFLARKWFKKAISLGHEEAKEGLKYLISDMEDCELI</sequence>
<dbReference type="SUPFAM" id="SSF81901">
    <property type="entry name" value="HCP-like"/>
    <property type="match status" value="2"/>
</dbReference>
<dbReference type="RefSeq" id="WP_193812988.1">
    <property type="nucleotide sequence ID" value="NZ_CP040442.1"/>
</dbReference>
<accession>A0A7M2Y8W3</accession>
<organism evidence="1 2">
    <name type="scientific">Kaistella flava</name>
    <name type="common">ex Peng et al. 2021</name>
    <dbReference type="NCBI Taxonomy" id="2038776"/>
    <lineage>
        <taxon>Bacteria</taxon>
        <taxon>Pseudomonadati</taxon>
        <taxon>Bacteroidota</taxon>
        <taxon>Flavobacteriia</taxon>
        <taxon>Flavobacteriales</taxon>
        <taxon>Weeksellaceae</taxon>
        <taxon>Chryseobacterium group</taxon>
        <taxon>Kaistella</taxon>
    </lineage>
</organism>
<evidence type="ECO:0000313" key="1">
    <source>
        <dbReference type="EMBL" id="QOW09773.1"/>
    </source>
</evidence>
<dbReference type="EMBL" id="CP040442">
    <property type="protein sequence ID" value="QOW09773.1"/>
    <property type="molecule type" value="Genomic_DNA"/>
</dbReference>
<dbReference type="PANTHER" id="PTHR11102">
    <property type="entry name" value="SEL-1-LIKE PROTEIN"/>
    <property type="match status" value="1"/>
</dbReference>
<dbReference type="Gene3D" id="1.25.40.10">
    <property type="entry name" value="Tetratricopeptide repeat domain"/>
    <property type="match status" value="3"/>
</dbReference>
<dbReference type="Proteomes" id="UP000594195">
    <property type="component" value="Chromosome"/>
</dbReference>
<dbReference type="InterPro" id="IPR050767">
    <property type="entry name" value="Sel1_AlgK"/>
</dbReference>
<evidence type="ECO:0000313" key="2">
    <source>
        <dbReference type="Proteomes" id="UP000594195"/>
    </source>
</evidence>
<dbReference type="KEGG" id="kfa:Q73A0000_05020"/>
<dbReference type="PANTHER" id="PTHR11102:SF160">
    <property type="entry name" value="ERAD-ASSOCIATED E3 UBIQUITIN-PROTEIN LIGASE COMPONENT HRD3"/>
    <property type="match status" value="1"/>
</dbReference>